<feature type="region of interest" description="Disordered" evidence="1">
    <location>
        <begin position="54"/>
        <end position="84"/>
    </location>
</feature>
<reference evidence="2 3" key="1">
    <citation type="submission" date="2020-01" db="EMBL/GenBank/DDBJ databases">
        <authorList>
            <consortium name="DOE Joint Genome Institute"/>
            <person name="Haridas S."/>
            <person name="Albert R."/>
            <person name="Binder M."/>
            <person name="Bloem J."/>
            <person name="Labutti K."/>
            <person name="Salamov A."/>
            <person name="Andreopoulos B."/>
            <person name="Baker S.E."/>
            <person name="Barry K."/>
            <person name="Bills G."/>
            <person name="Bluhm B.H."/>
            <person name="Cannon C."/>
            <person name="Castanera R."/>
            <person name="Culley D.E."/>
            <person name="Daum C."/>
            <person name="Ezra D."/>
            <person name="Gonzalez J.B."/>
            <person name="Henrissat B."/>
            <person name="Kuo A."/>
            <person name="Liang C."/>
            <person name="Lipzen A."/>
            <person name="Lutzoni F."/>
            <person name="Magnuson J."/>
            <person name="Mondo S."/>
            <person name="Nolan M."/>
            <person name="Ohm R."/>
            <person name="Pangilinan J."/>
            <person name="Park H.-J.H."/>
            <person name="Ramirez L."/>
            <person name="Alfaro M."/>
            <person name="Sun H."/>
            <person name="Tritt A."/>
            <person name="Yoshinaga Y."/>
            <person name="Zwiers L.-H.L."/>
            <person name="Turgeon B.G."/>
            <person name="Goodwin S.B."/>
            <person name="Spatafora J.W."/>
            <person name="Crous P.W."/>
            <person name="Grigoriev I.V."/>
        </authorList>
    </citation>
    <scope>NUCLEOTIDE SEQUENCE [LARGE SCALE GENOMIC DNA]</scope>
    <source>
        <strain evidence="2 3">CBS 611.86</strain>
    </source>
</reference>
<gene>
    <name evidence="2" type="ORF">BDV95DRAFT_602280</name>
</gene>
<protein>
    <submittedName>
        <fullName evidence="2">Uncharacterized protein</fullName>
    </submittedName>
</protein>
<dbReference type="SUPFAM" id="SSF116842">
    <property type="entry name" value="XseB-like"/>
    <property type="match status" value="1"/>
</dbReference>
<name>A0A7C8ICK8_9PLEO</name>
<dbReference type="GO" id="GO:0008855">
    <property type="term" value="F:exodeoxyribonuclease VII activity"/>
    <property type="evidence" value="ECO:0007669"/>
    <property type="project" value="InterPro"/>
</dbReference>
<dbReference type="AlphaFoldDB" id="A0A7C8ICK8"/>
<dbReference type="InterPro" id="IPR037004">
    <property type="entry name" value="Exonuc_VII_ssu_sf"/>
</dbReference>
<comment type="caution">
    <text evidence="2">The sequence shown here is derived from an EMBL/GenBank/DDBJ whole genome shotgun (WGS) entry which is preliminary data.</text>
</comment>
<dbReference type="GO" id="GO:0006308">
    <property type="term" value="P:DNA catabolic process"/>
    <property type="evidence" value="ECO:0007669"/>
    <property type="project" value="InterPro"/>
</dbReference>
<dbReference type="GO" id="GO:0009318">
    <property type="term" value="C:exodeoxyribonuclease VII complex"/>
    <property type="evidence" value="ECO:0007669"/>
    <property type="project" value="InterPro"/>
</dbReference>
<dbReference type="EMBL" id="JAADJZ010000003">
    <property type="protein sequence ID" value="KAF2876277.1"/>
    <property type="molecule type" value="Genomic_DNA"/>
</dbReference>
<dbReference type="OrthoDB" id="5398685at2759"/>
<evidence type="ECO:0000313" key="2">
    <source>
        <dbReference type="EMBL" id="KAF2876277.1"/>
    </source>
</evidence>
<dbReference type="Proteomes" id="UP000481861">
    <property type="component" value="Unassembled WGS sequence"/>
</dbReference>
<evidence type="ECO:0000313" key="3">
    <source>
        <dbReference type="Proteomes" id="UP000481861"/>
    </source>
</evidence>
<organism evidence="2 3">
    <name type="scientific">Massariosphaeria phaeospora</name>
    <dbReference type="NCBI Taxonomy" id="100035"/>
    <lineage>
        <taxon>Eukaryota</taxon>
        <taxon>Fungi</taxon>
        <taxon>Dikarya</taxon>
        <taxon>Ascomycota</taxon>
        <taxon>Pezizomycotina</taxon>
        <taxon>Dothideomycetes</taxon>
        <taxon>Pleosporomycetidae</taxon>
        <taxon>Pleosporales</taxon>
        <taxon>Pleosporales incertae sedis</taxon>
        <taxon>Massariosphaeria</taxon>
    </lineage>
</organism>
<sequence>MSSEQKEDNTGVLKPREPDLAQAFQELARGESAAAALENHLDSVEKKIEALLAKADEDERKLKAQTKESSERIPSSNDEKKSSA</sequence>
<keyword evidence="3" id="KW-1185">Reference proteome</keyword>
<proteinExistence type="predicted"/>
<accession>A0A7C8ICK8</accession>
<evidence type="ECO:0000256" key="1">
    <source>
        <dbReference type="SAM" id="MobiDB-lite"/>
    </source>
</evidence>